<proteinExistence type="inferred from homology"/>
<dbReference type="GO" id="GO:0006508">
    <property type="term" value="P:proteolysis"/>
    <property type="evidence" value="ECO:0007669"/>
    <property type="project" value="UniProtKB-KW"/>
</dbReference>
<dbReference type="GO" id="GO:0000324">
    <property type="term" value="C:fungal-type vacuole"/>
    <property type="evidence" value="ECO:0007669"/>
    <property type="project" value="TreeGrafter"/>
</dbReference>
<evidence type="ECO:0000256" key="2">
    <source>
        <dbReference type="ARBA" id="ARBA00022645"/>
    </source>
</evidence>
<comment type="similarity">
    <text evidence="1">Belongs to the peptidase S10 family.</text>
</comment>
<dbReference type="GO" id="GO:0004185">
    <property type="term" value="F:serine-type carboxypeptidase activity"/>
    <property type="evidence" value="ECO:0007669"/>
    <property type="project" value="InterPro"/>
</dbReference>
<dbReference type="InterPro" id="IPR029058">
    <property type="entry name" value="AB_hydrolase_fold"/>
</dbReference>
<comment type="caution">
    <text evidence="7">The sequence shown here is derived from an EMBL/GenBank/DDBJ whole genome shotgun (WGS) entry which is preliminary data.</text>
</comment>
<evidence type="ECO:0000313" key="8">
    <source>
        <dbReference type="Proteomes" id="UP000775872"/>
    </source>
</evidence>
<keyword evidence="3" id="KW-0645">Protease</keyword>
<dbReference type="PANTHER" id="PTHR11802:SF432">
    <property type="entry name" value="Y, PUTATIVE-RELATED"/>
    <property type="match status" value="1"/>
</dbReference>
<reference evidence="8" key="1">
    <citation type="submission" date="2019-06" db="EMBL/GenBank/DDBJ databases">
        <authorList>
            <person name="Broberg M."/>
        </authorList>
    </citation>
    <scope>NUCLEOTIDE SEQUENCE [LARGE SCALE GENOMIC DNA]</scope>
</reference>
<dbReference type="AlphaFoldDB" id="A0A9N9ZLY8"/>
<gene>
    <name evidence="7" type="ORF">CSOL1703_00008501</name>
</gene>
<keyword evidence="5" id="KW-0325">Glycoprotein</keyword>
<keyword evidence="6" id="KW-0732">Signal</keyword>
<evidence type="ECO:0000256" key="3">
    <source>
        <dbReference type="ARBA" id="ARBA00022670"/>
    </source>
</evidence>
<organism evidence="7 8">
    <name type="scientific">Clonostachys solani</name>
    <dbReference type="NCBI Taxonomy" id="160281"/>
    <lineage>
        <taxon>Eukaryota</taxon>
        <taxon>Fungi</taxon>
        <taxon>Dikarya</taxon>
        <taxon>Ascomycota</taxon>
        <taxon>Pezizomycotina</taxon>
        <taxon>Sordariomycetes</taxon>
        <taxon>Hypocreomycetidae</taxon>
        <taxon>Hypocreales</taxon>
        <taxon>Bionectriaceae</taxon>
        <taxon>Clonostachys</taxon>
    </lineage>
</organism>
<dbReference type="InterPro" id="IPR001563">
    <property type="entry name" value="Peptidase_S10"/>
</dbReference>
<accession>A0A9N9ZLY8</accession>
<name>A0A9N9ZLY8_9HYPO</name>
<dbReference type="PANTHER" id="PTHR11802">
    <property type="entry name" value="SERINE PROTEASE FAMILY S10 SERINE CARBOXYPEPTIDASE"/>
    <property type="match status" value="1"/>
</dbReference>
<evidence type="ECO:0000256" key="5">
    <source>
        <dbReference type="ARBA" id="ARBA00023180"/>
    </source>
</evidence>
<feature type="chain" id="PRO_5040129473" evidence="6">
    <location>
        <begin position="25"/>
        <end position="517"/>
    </location>
</feature>
<dbReference type="PRINTS" id="PR00724">
    <property type="entry name" value="CRBOXYPTASEC"/>
</dbReference>
<keyword evidence="4" id="KW-0378">Hydrolase</keyword>
<evidence type="ECO:0000313" key="7">
    <source>
        <dbReference type="EMBL" id="CAH0058024.1"/>
    </source>
</evidence>
<dbReference type="OrthoDB" id="443318at2759"/>
<dbReference type="Pfam" id="PF00450">
    <property type="entry name" value="Peptidase_S10"/>
    <property type="match status" value="1"/>
</dbReference>
<dbReference type="SUPFAM" id="SSF53474">
    <property type="entry name" value="alpha/beta-Hydrolases"/>
    <property type="match status" value="1"/>
</dbReference>
<keyword evidence="2" id="KW-0121">Carboxypeptidase</keyword>
<evidence type="ECO:0000256" key="1">
    <source>
        <dbReference type="ARBA" id="ARBA00009431"/>
    </source>
</evidence>
<reference evidence="7 8" key="2">
    <citation type="submission" date="2021-10" db="EMBL/GenBank/DDBJ databases">
        <authorList>
            <person name="Piombo E."/>
        </authorList>
    </citation>
    <scope>NUCLEOTIDE SEQUENCE [LARGE SCALE GENOMIC DNA]</scope>
</reference>
<sequence length="517" mass="57617">MWSLPVSLLLATISVLGFSATTQAAVQDEEQVVLNAPHRQPISPGPRFTCRQQSPELCDAGSQHWTGTVNISSEKSMFFCAFCSGPFVMQHALCAAIPVSLTYVVGYYESRDSPETDPVLLWMSGGPGATSELGQFKGIGPCAVNEDGNSTRRLEFSWIDHANVVFIDQPVGVGFSQISDRNQIATNLHDGARDVYTFLSTFTKEVFPELANRTWHITGESMGGHYVTSYTEYILKQEAERALQGLDIGIHIDSAIIVDGYIDGAYQYTGYYDFFCEDWRADGRLYPLMNATACQEMGEAVAACEEKGAMCRDSYDVDVCAWAMQSCGQTVGKHFTDGVKPGGWNPYDSRFKCQEPPLCSNFSTDETIVFLNQPWVQEQLGFPNYTFQLIDFDTNRRWDAAGNLNLPVTRELTWLLDNSDVRVLFFNGNNDIIINTPGQMRLLDAQPWKGQAHFRSLRYQDWFYTNGKLDQGGGGKKGGTWKGGERLKIYTVDEAGHFSAMNQSEALGVVVADWLRK</sequence>
<evidence type="ECO:0000256" key="4">
    <source>
        <dbReference type="ARBA" id="ARBA00022801"/>
    </source>
</evidence>
<dbReference type="EMBL" id="CABFOC020000082">
    <property type="protein sequence ID" value="CAH0058024.1"/>
    <property type="molecule type" value="Genomic_DNA"/>
</dbReference>
<keyword evidence="8" id="KW-1185">Reference proteome</keyword>
<dbReference type="Gene3D" id="3.40.50.1820">
    <property type="entry name" value="alpha/beta hydrolase"/>
    <property type="match status" value="1"/>
</dbReference>
<protein>
    <submittedName>
        <fullName evidence="7">Uncharacterized protein</fullName>
    </submittedName>
</protein>
<evidence type="ECO:0000256" key="6">
    <source>
        <dbReference type="SAM" id="SignalP"/>
    </source>
</evidence>
<dbReference type="Proteomes" id="UP000775872">
    <property type="component" value="Unassembled WGS sequence"/>
</dbReference>
<feature type="signal peptide" evidence="6">
    <location>
        <begin position="1"/>
        <end position="24"/>
    </location>
</feature>
<dbReference type="Gene3D" id="1.10.287.410">
    <property type="match status" value="1"/>
</dbReference>